<accession>A0A3P3EDY2</accession>
<gene>
    <name evidence="2" type="ORF">EH244_24090</name>
    <name evidence="3" type="ORF">EJO66_29285</name>
</gene>
<dbReference type="InterPro" id="IPR021333">
    <property type="entry name" value="DUF2946"/>
</dbReference>
<evidence type="ECO:0000313" key="4">
    <source>
        <dbReference type="Proteomes" id="UP000271137"/>
    </source>
</evidence>
<organism evidence="2 5">
    <name type="scientific">Variovorax beijingensis</name>
    <dbReference type="NCBI Taxonomy" id="2496117"/>
    <lineage>
        <taxon>Bacteria</taxon>
        <taxon>Pseudomonadati</taxon>
        <taxon>Pseudomonadota</taxon>
        <taxon>Betaproteobacteria</taxon>
        <taxon>Burkholderiales</taxon>
        <taxon>Comamonadaceae</taxon>
        <taxon>Variovorax</taxon>
    </lineage>
</organism>
<dbReference type="AlphaFoldDB" id="A0A3P3EDY2"/>
<name>A0A3P3EDY2_9BURK</name>
<feature type="region of interest" description="Disordered" evidence="1">
    <location>
        <begin position="95"/>
        <end position="117"/>
    </location>
</feature>
<dbReference type="Pfam" id="PF11162">
    <property type="entry name" value="DUF2946"/>
    <property type="match status" value="1"/>
</dbReference>
<protein>
    <submittedName>
        <fullName evidence="2">DUF2946 domain-containing protein</fullName>
    </submittedName>
</protein>
<dbReference type="EMBL" id="RQXU01000018">
    <property type="protein sequence ID" value="RRH84617.1"/>
    <property type="molecule type" value="Genomic_DNA"/>
</dbReference>
<comment type="caution">
    <text evidence="2">The sequence shown here is derived from an EMBL/GenBank/DDBJ whole genome shotgun (WGS) entry which is preliminary data.</text>
</comment>
<reference evidence="2 5" key="1">
    <citation type="submission" date="2018-11" db="EMBL/GenBank/DDBJ databases">
        <title>The genome of Variovorax sp T529.</title>
        <authorList>
            <person name="Gao J."/>
        </authorList>
    </citation>
    <scope>NUCLEOTIDE SEQUENCE [LARGE SCALE GENOMIC DNA]</scope>
    <source>
        <strain evidence="2 5">T529</strain>
    </source>
</reference>
<evidence type="ECO:0000313" key="2">
    <source>
        <dbReference type="EMBL" id="RRH84617.1"/>
    </source>
</evidence>
<reference evidence="3 4" key="2">
    <citation type="submission" date="2018-12" db="EMBL/GenBank/DDBJ databases">
        <title>The genome sequences of strain 502.</title>
        <authorList>
            <person name="Gao J."/>
            <person name="Sun J."/>
        </authorList>
    </citation>
    <scope>NUCLEOTIDE SEQUENCE [LARGE SCALE GENOMIC DNA]</scope>
    <source>
        <strain evidence="3 4">502</strain>
    </source>
</reference>
<sequence length="117" mass="12031">MRRALTRLLLLAVFFNTVIGMPLHEAVHLQEAGAAVAALPAAQANGDADAAEHGQEADGACAWCLAYAHLGAALSSPPAAQALPVRAGLPGPQALPPFVPSPGRWPFASRDPPRLLA</sequence>
<keyword evidence="4" id="KW-1185">Reference proteome</keyword>
<proteinExistence type="predicted"/>
<dbReference type="EMBL" id="RXFQ01000025">
    <property type="protein sequence ID" value="RSZ29520.1"/>
    <property type="molecule type" value="Genomic_DNA"/>
</dbReference>
<evidence type="ECO:0000256" key="1">
    <source>
        <dbReference type="SAM" id="MobiDB-lite"/>
    </source>
</evidence>
<dbReference type="Proteomes" id="UP000271137">
    <property type="component" value="Unassembled WGS sequence"/>
</dbReference>
<evidence type="ECO:0000313" key="5">
    <source>
        <dbReference type="Proteomes" id="UP000271590"/>
    </source>
</evidence>
<dbReference type="Proteomes" id="UP000271590">
    <property type="component" value="Unassembled WGS sequence"/>
</dbReference>
<evidence type="ECO:0000313" key="3">
    <source>
        <dbReference type="EMBL" id="RSZ29520.1"/>
    </source>
</evidence>